<protein>
    <submittedName>
        <fullName evidence="3">Uncharacterized protein</fullName>
    </submittedName>
</protein>
<name>A0A8S5LV74_9CAUD</name>
<evidence type="ECO:0000313" key="3">
    <source>
        <dbReference type="EMBL" id="DAD73926.1"/>
    </source>
</evidence>
<proteinExistence type="predicted"/>
<keyword evidence="1" id="KW-0175">Coiled coil</keyword>
<organism evidence="3">
    <name type="scientific">Siphoviridae sp. ctFn287</name>
    <dbReference type="NCBI Taxonomy" id="2826215"/>
    <lineage>
        <taxon>Viruses</taxon>
        <taxon>Duplodnaviria</taxon>
        <taxon>Heunggongvirae</taxon>
        <taxon>Uroviricota</taxon>
        <taxon>Caudoviricetes</taxon>
    </lineage>
</organism>
<evidence type="ECO:0000256" key="2">
    <source>
        <dbReference type="SAM" id="MobiDB-lite"/>
    </source>
</evidence>
<evidence type="ECO:0000256" key="1">
    <source>
        <dbReference type="SAM" id="Coils"/>
    </source>
</evidence>
<feature type="coiled-coil region" evidence="1">
    <location>
        <begin position="43"/>
        <end position="98"/>
    </location>
</feature>
<accession>A0A8S5LV74</accession>
<sequence length="205" mass="22516">MTIKDLLGDKYKDEMSAEEKLALLESLNLADLSSGKYVDKGKFDAKESEIANLKKTINDYKKKEFESLDDAQRRKIEQEETASQMKALQETVAEYKLKETILTSGYSVEECNKIIEAQKAGKDLAPIYMEITKNRIAENLKSHQAGGTKSTTPPAPGGDGGNDNGGGDDDAAVAMAKRLAQSDTVQKIDPRTANEYYIGDVKPDD</sequence>
<dbReference type="EMBL" id="BK014748">
    <property type="protein sequence ID" value="DAD73926.1"/>
    <property type="molecule type" value="Genomic_DNA"/>
</dbReference>
<reference evidence="3" key="1">
    <citation type="journal article" date="2021" name="Proc. Natl. Acad. Sci. U.S.A.">
        <title>A Catalog of Tens of Thousands of Viruses from Human Metagenomes Reveals Hidden Associations with Chronic Diseases.</title>
        <authorList>
            <person name="Tisza M.J."/>
            <person name="Buck C.B."/>
        </authorList>
    </citation>
    <scope>NUCLEOTIDE SEQUENCE</scope>
    <source>
        <strain evidence="3">CtFn287</strain>
    </source>
</reference>
<feature type="region of interest" description="Disordered" evidence="2">
    <location>
        <begin position="138"/>
        <end position="205"/>
    </location>
</feature>